<evidence type="ECO:0000313" key="4">
    <source>
        <dbReference type="Proteomes" id="UP000230407"/>
    </source>
</evidence>
<dbReference type="Proteomes" id="UP000230407">
    <property type="component" value="Unassembled WGS sequence"/>
</dbReference>
<dbReference type="InterPro" id="IPR006311">
    <property type="entry name" value="TAT_signal"/>
</dbReference>
<dbReference type="EMBL" id="PGGW01000069">
    <property type="protein sequence ID" value="PJE94344.1"/>
    <property type="molecule type" value="Genomic_DNA"/>
</dbReference>
<feature type="signal peptide" evidence="2">
    <location>
        <begin position="1"/>
        <end position="24"/>
    </location>
</feature>
<dbReference type="RefSeq" id="WP_100204953.1">
    <property type="nucleotide sequence ID" value="NZ_PGGW01000069.1"/>
</dbReference>
<evidence type="ECO:0000256" key="2">
    <source>
        <dbReference type="SAM" id="SignalP"/>
    </source>
</evidence>
<feature type="region of interest" description="Disordered" evidence="1">
    <location>
        <begin position="31"/>
        <end position="81"/>
    </location>
</feature>
<sequence>MRTATVRRTVLASGAALAVAAALAAGLVRRAAAGTGRRPPGPPRSGTTTGAPADRGPAATGEYWTPGRMRNAGPAPMPEDD</sequence>
<protein>
    <submittedName>
        <fullName evidence="3">Uncharacterized protein</fullName>
    </submittedName>
</protein>
<evidence type="ECO:0000313" key="3">
    <source>
        <dbReference type="EMBL" id="PJE94344.1"/>
    </source>
</evidence>
<feature type="chain" id="PRO_5038444152" evidence="2">
    <location>
        <begin position="25"/>
        <end position="81"/>
    </location>
</feature>
<dbReference type="PROSITE" id="PS51318">
    <property type="entry name" value="TAT"/>
    <property type="match status" value="1"/>
</dbReference>
<comment type="caution">
    <text evidence="3">The sequence shown here is derived from an EMBL/GenBank/DDBJ whole genome shotgun (WGS) entry which is preliminary data.</text>
</comment>
<gene>
    <name evidence="3" type="ORF">CUT44_29285</name>
</gene>
<dbReference type="AlphaFoldDB" id="A0A2M8LQW5"/>
<reference evidence="3 4" key="1">
    <citation type="submission" date="2017-11" db="EMBL/GenBank/DDBJ databases">
        <title>Streptomyces carmine sp. nov., a novel actinomycete isolated from Sophora alopecuroides in Xinjiang, China.</title>
        <authorList>
            <person name="Wang Y."/>
            <person name="Luo X."/>
            <person name="Wan C."/>
            <person name="Zhang L."/>
        </authorList>
    </citation>
    <scope>NUCLEOTIDE SEQUENCE [LARGE SCALE GENOMIC DNA]</scope>
    <source>
        <strain evidence="3 4">TRM SA0054</strain>
    </source>
</reference>
<feature type="compositionally biased region" description="Low complexity" evidence="1">
    <location>
        <begin position="31"/>
        <end position="53"/>
    </location>
</feature>
<keyword evidence="2" id="KW-0732">Signal</keyword>
<keyword evidence="4" id="KW-1185">Reference proteome</keyword>
<evidence type="ECO:0000256" key="1">
    <source>
        <dbReference type="SAM" id="MobiDB-lite"/>
    </source>
</evidence>
<accession>A0A2M8LQW5</accession>
<proteinExistence type="predicted"/>
<organism evidence="3 4">
    <name type="scientific">Streptomyces carminius</name>
    <dbReference type="NCBI Taxonomy" id="2665496"/>
    <lineage>
        <taxon>Bacteria</taxon>
        <taxon>Bacillati</taxon>
        <taxon>Actinomycetota</taxon>
        <taxon>Actinomycetes</taxon>
        <taxon>Kitasatosporales</taxon>
        <taxon>Streptomycetaceae</taxon>
        <taxon>Streptomyces</taxon>
    </lineage>
</organism>
<name>A0A2M8LQW5_9ACTN</name>